<comment type="subunit">
    <text evidence="11 13 14">Forms a heterotetramer with UvrA during the search for lesions. Interacts with UvrC in an incision complex.</text>
</comment>
<feature type="domain" description="Helicase C-terminal" evidence="18">
    <location>
        <begin position="429"/>
        <end position="594"/>
    </location>
</feature>
<evidence type="ECO:0000256" key="12">
    <source>
        <dbReference type="ARBA" id="ARBA00029504"/>
    </source>
</evidence>
<reference evidence="19 20" key="1">
    <citation type="submission" date="2023-07" db="EMBL/GenBank/DDBJ databases">
        <title>Functional and genomic diversity of the sorghum phyllosphere microbiome.</title>
        <authorList>
            <person name="Shade A."/>
        </authorList>
    </citation>
    <scope>NUCLEOTIDE SEQUENCE [LARGE SCALE GENOMIC DNA]</scope>
    <source>
        <strain evidence="19 20">SORGH_AS_0892</strain>
    </source>
</reference>
<feature type="coiled-coil region" evidence="15">
    <location>
        <begin position="631"/>
        <end position="658"/>
    </location>
</feature>
<dbReference type="InterPro" id="IPR006935">
    <property type="entry name" value="Helicase/UvrB_N"/>
</dbReference>
<comment type="caution">
    <text evidence="19">The sequence shown here is derived from an EMBL/GenBank/DDBJ whole genome shotgun (WGS) entry which is preliminary data.</text>
</comment>
<evidence type="ECO:0000256" key="4">
    <source>
        <dbReference type="ARBA" id="ARBA00022741"/>
    </source>
</evidence>
<keyword evidence="8 13" id="KW-0267">Excision nuclease</keyword>
<keyword evidence="5 13" id="KW-0227">DNA damage</keyword>
<dbReference type="RefSeq" id="WP_307187753.1">
    <property type="nucleotide sequence ID" value="NZ_JAUTBA010000001.1"/>
</dbReference>
<dbReference type="SUPFAM" id="SSF46600">
    <property type="entry name" value="C-terminal UvrC-binding domain of UvrB"/>
    <property type="match status" value="1"/>
</dbReference>
<dbReference type="InterPro" id="IPR014001">
    <property type="entry name" value="Helicase_ATP-bd"/>
</dbReference>
<dbReference type="SMART" id="SM00487">
    <property type="entry name" value="DEXDc"/>
    <property type="match status" value="1"/>
</dbReference>
<comment type="function">
    <text evidence="13">The UvrABC repair system catalyzes the recognition and processing of DNA lesions. A damage recognition complex composed of 2 UvrA and 2 UvrB subunits scans DNA for abnormalities. Upon binding of the UvrA(2)B(2) complex to a putative damaged site, the DNA wraps around one UvrB monomer. DNA wrap is dependent on ATP binding by UvrB and probably causes local melting of the DNA helix, facilitating insertion of UvrB beta-hairpin between the DNA strands. Then UvrB probes one DNA strand for the presence of a lesion. If a lesion is found the UvrA subunits dissociate and the UvrB-DNA preincision complex is formed. This complex is subsequently bound by UvrC and the second UvrB is released. If no lesion is found, the DNA wraps around the other UvrB subunit that will check the other stand for damage.</text>
</comment>
<dbReference type="InterPro" id="IPR036876">
    <property type="entry name" value="UVR_dom_sf"/>
</dbReference>
<feature type="binding site" evidence="13">
    <location>
        <begin position="37"/>
        <end position="44"/>
    </location>
    <ligand>
        <name>ATP</name>
        <dbReference type="ChEBI" id="CHEBI:30616"/>
    </ligand>
</feature>
<keyword evidence="9 13" id="KW-0234">DNA repair</keyword>
<comment type="subcellular location">
    <subcellularLocation>
        <location evidence="1 13 14">Cytoplasm</location>
    </subcellularLocation>
</comment>
<dbReference type="NCBIfam" id="TIGR00631">
    <property type="entry name" value="uvrb"/>
    <property type="match status" value="1"/>
</dbReference>
<evidence type="ECO:0000259" key="17">
    <source>
        <dbReference type="PROSITE" id="PS51192"/>
    </source>
</evidence>
<evidence type="ECO:0000256" key="13">
    <source>
        <dbReference type="HAMAP-Rule" id="MF_00204"/>
    </source>
</evidence>
<dbReference type="CDD" id="cd18790">
    <property type="entry name" value="SF2_C_UvrB"/>
    <property type="match status" value="1"/>
</dbReference>
<evidence type="ECO:0000256" key="1">
    <source>
        <dbReference type="ARBA" id="ARBA00004496"/>
    </source>
</evidence>
<sequence>MKFELTSEYKPTGDQPEAIRQLVAGVEQAEQYQTLLGVTGSGKTFTVANVIQETQKPTLILSHNKTLAAQLYGEFKQFFPNNSVNYFVSYYDYYQPEAFIASTNTYIEKDLAINEEIEKLRLATTSALMSGRRDVVVVSSVSCIYGMGNPEDFSRSIFRFGVGMTVTRNAFLHKLVEILYSRTTTEFKRGTFRVKGDTVDIYPAYLDFAIRVSFFGDEIDELSEIDPVSGKTLHKMEDLALFPANLFVTPKEKFKESIWAIQDELMQRKTQLEDEGLMLEAKRLEERVNYDLEMMRELGYCSGIENYSRFFDGRQPGMRPFCLLDYFPEDYLLVIDESHVTLPQLRAMYGGDRSRKVSLVEHGFRLPAALDNRPLNFPEFESLTNQTIYVSATPGDYELQQTEGVVVEQVIRPTGLLDPIIEVRPAINQVDDFLEEVDKTIKEGGRVLATTLTKRMAEELSKYMTKLNLKVRYIHSEIKTLERVEILRGLRLGEFDILVGVNLLREGLDLPEVTLVAILDADKEGFLRSERSLIQTIGRAARNDKGRVIMYADKMTDSMRVTIDETNRRRDKQMKYNQEHGITPRTVGKTREEILEQTSVADFSGIEPKIYVEPDPSQAVAADPVMQYLSEKDLKKAIDNVRKKMDKAAKEMDFLEAAKYRDEMFSLEKLYEERFSF</sequence>
<evidence type="ECO:0000256" key="14">
    <source>
        <dbReference type="RuleBase" id="RU003587"/>
    </source>
</evidence>
<dbReference type="EMBL" id="JAUTBA010000001">
    <property type="protein sequence ID" value="MDQ1152456.1"/>
    <property type="molecule type" value="Genomic_DNA"/>
</dbReference>
<dbReference type="InterPro" id="IPR001650">
    <property type="entry name" value="Helicase_C-like"/>
</dbReference>
<dbReference type="CDD" id="cd17916">
    <property type="entry name" value="DEXHc_UvrB"/>
    <property type="match status" value="1"/>
</dbReference>
<feature type="domain" description="Helicase ATP-binding" evidence="17">
    <location>
        <begin position="24"/>
        <end position="167"/>
    </location>
</feature>
<dbReference type="Pfam" id="PF02151">
    <property type="entry name" value="UVR"/>
    <property type="match status" value="1"/>
</dbReference>
<dbReference type="HAMAP" id="MF_00204">
    <property type="entry name" value="UvrB"/>
    <property type="match status" value="1"/>
</dbReference>
<evidence type="ECO:0000256" key="11">
    <source>
        <dbReference type="ARBA" id="ARBA00026033"/>
    </source>
</evidence>
<keyword evidence="4 13" id="KW-0547">Nucleotide-binding</keyword>
<evidence type="ECO:0000259" key="16">
    <source>
        <dbReference type="PROSITE" id="PS50151"/>
    </source>
</evidence>
<dbReference type="PROSITE" id="PS51192">
    <property type="entry name" value="HELICASE_ATP_BIND_1"/>
    <property type="match status" value="1"/>
</dbReference>
<evidence type="ECO:0000256" key="15">
    <source>
        <dbReference type="SAM" id="Coils"/>
    </source>
</evidence>
<gene>
    <name evidence="13" type="primary">uvrB</name>
    <name evidence="19" type="ORF">QE382_004440</name>
</gene>
<dbReference type="InterPro" id="IPR001943">
    <property type="entry name" value="UVR_dom"/>
</dbReference>
<keyword evidence="10 13" id="KW-0742">SOS response</keyword>
<keyword evidence="7 13" id="KW-0067">ATP-binding</keyword>
<dbReference type="SUPFAM" id="SSF52540">
    <property type="entry name" value="P-loop containing nucleoside triphosphate hydrolases"/>
    <property type="match status" value="2"/>
</dbReference>
<dbReference type="InterPro" id="IPR024759">
    <property type="entry name" value="UvrB_YAD/RRR_dom"/>
</dbReference>
<keyword evidence="15" id="KW-0175">Coiled coil</keyword>
<proteinExistence type="inferred from homology"/>
<dbReference type="PANTHER" id="PTHR24029:SF0">
    <property type="entry name" value="UVRABC SYSTEM PROTEIN B"/>
    <property type="match status" value="1"/>
</dbReference>
<comment type="domain">
    <text evidence="13">The beta-hairpin motif is involved in DNA binding.</text>
</comment>
<feature type="domain" description="UVR" evidence="16">
    <location>
        <begin position="635"/>
        <end position="670"/>
    </location>
</feature>
<dbReference type="PROSITE" id="PS50151">
    <property type="entry name" value="UVR"/>
    <property type="match status" value="1"/>
</dbReference>
<keyword evidence="3 13" id="KW-0963">Cytoplasm</keyword>
<evidence type="ECO:0000256" key="3">
    <source>
        <dbReference type="ARBA" id="ARBA00022490"/>
    </source>
</evidence>
<dbReference type="Pfam" id="PF17757">
    <property type="entry name" value="UvrB_inter"/>
    <property type="match status" value="1"/>
</dbReference>
<dbReference type="InterPro" id="IPR027417">
    <property type="entry name" value="P-loop_NTPase"/>
</dbReference>
<feature type="short sequence motif" description="Beta-hairpin" evidence="13">
    <location>
        <begin position="90"/>
        <end position="113"/>
    </location>
</feature>
<dbReference type="InterPro" id="IPR004807">
    <property type="entry name" value="UvrB"/>
</dbReference>
<evidence type="ECO:0000313" key="19">
    <source>
        <dbReference type="EMBL" id="MDQ1152456.1"/>
    </source>
</evidence>
<dbReference type="Proteomes" id="UP001244640">
    <property type="component" value="Unassembled WGS sequence"/>
</dbReference>
<evidence type="ECO:0000256" key="6">
    <source>
        <dbReference type="ARBA" id="ARBA00022769"/>
    </source>
</evidence>
<evidence type="ECO:0000313" key="20">
    <source>
        <dbReference type="Proteomes" id="UP001244640"/>
    </source>
</evidence>
<evidence type="ECO:0000256" key="5">
    <source>
        <dbReference type="ARBA" id="ARBA00022763"/>
    </source>
</evidence>
<evidence type="ECO:0000256" key="8">
    <source>
        <dbReference type="ARBA" id="ARBA00022881"/>
    </source>
</evidence>
<dbReference type="InterPro" id="IPR041471">
    <property type="entry name" value="UvrB_inter"/>
</dbReference>
<keyword evidence="20" id="KW-1185">Reference proteome</keyword>
<dbReference type="PROSITE" id="PS51194">
    <property type="entry name" value="HELICASE_CTER"/>
    <property type="match status" value="1"/>
</dbReference>
<name>A0ABU0UC70_9SPHI</name>
<dbReference type="Pfam" id="PF12344">
    <property type="entry name" value="UvrB"/>
    <property type="match status" value="1"/>
</dbReference>
<dbReference type="PANTHER" id="PTHR24029">
    <property type="entry name" value="UVRABC SYSTEM PROTEIN B"/>
    <property type="match status" value="1"/>
</dbReference>
<evidence type="ECO:0000256" key="7">
    <source>
        <dbReference type="ARBA" id="ARBA00022840"/>
    </source>
</evidence>
<organism evidence="19 20">
    <name type="scientific">Sphingobacterium zeae</name>
    <dbReference type="NCBI Taxonomy" id="1776859"/>
    <lineage>
        <taxon>Bacteria</taxon>
        <taxon>Pseudomonadati</taxon>
        <taxon>Bacteroidota</taxon>
        <taxon>Sphingobacteriia</taxon>
        <taxon>Sphingobacteriales</taxon>
        <taxon>Sphingobacteriaceae</taxon>
        <taxon>Sphingobacterium</taxon>
    </lineage>
</organism>
<dbReference type="Gene3D" id="4.10.860.10">
    <property type="entry name" value="UVR domain"/>
    <property type="match status" value="1"/>
</dbReference>
<evidence type="ECO:0000259" key="18">
    <source>
        <dbReference type="PROSITE" id="PS51194"/>
    </source>
</evidence>
<dbReference type="Pfam" id="PF00271">
    <property type="entry name" value="Helicase_C"/>
    <property type="match status" value="1"/>
</dbReference>
<evidence type="ECO:0000256" key="9">
    <source>
        <dbReference type="ARBA" id="ARBA00023204"/>
    </source>
</evidence>
<keyword evidence="6 13" id="KW-0228">DNA excision</keyword>
<protein>
    <recommendedName>
        <fullName evidence="12 13">UvrABC system protein B</fullName>
        <shortName evidence="13">Protein UvrB</shortName>
    </recommendedName>
    <alternativeName>
        <fullName evidence="13">Excinuclease ABC subunit B</fullName>
    </alternativeName>
</protein>
<dbReference type="Gene3D" id="3.40.50.300">
    <property type="entry name" value="P-loop containing nucleotide triphosphate hydrolases"/>
    <property type="match status" value="3"/>
</dbReference>
<evidence type="ECO:0000256" key="2">
    <source>
        <dbReference type="ARBA" id="ARBA00008533"/>
    </source>
</evidence>
<dbReference type="NCBIfam" id="NF003673">
    <property type="entry name" value="PRK05298.1"/>
    <property type="match status" value="1"/>
</dbReference>
<comment type="similarity">
    <text evidence="2 13 14">Belongs to the UvrB family.</text>
</comment>
<accession>A0ABU0UC70</accession>
<evidence type="ECO:0000256" key="10">
    <source>
        <dbReference type="ARBA" id="ARBA00023236"/>
    </source>
</evidence>
<dbReference type="Pfam" id="PF04851">
    <property type="entry name" value="ResIII"/>
    <property type="match status" value="1"/>
</dbReference>
<dbReference type="SMART" id="SM00490">
    <property type="entry name" value="HELICc"/>
    <property type="match status" value="1"/>
</dbReference>